<reference evidence="1 2" key="1">
    <citation type="submission" date="2015-07" db="EMBL/GenBank/DDBJ databases">
        <title>Draft genome sequence of the Amantichitinum ursilacus IGB-41, a new chitin-degrading bacterium.</title>
        <authorList>
            <person name="Kirstahler P."/>
            <person name="Guenther M."/>
            <person name="Grumaz C."/>
            <person name="Rupp S."/>
            <person name="Zibek S."/>
            <person name="Sohn K."/>
        </authorList>
    </citation>
    <scope>NUCLEOTIDE SEQUENCE [LARGE SCALE GENOMIC DNA]</scope>
    <source>
        <strain evidence="1 2">IGB-41</strain>
    </source>
</reference>
<dbReference type="EC" id="5.1.3.3" evidence="1"/>
<evidence type="ECO:0000313" key="2">
    <source>
        <dbReference type="Proteomes" id="UP000037939"/>
    </source>
</evidence>
<dbReference type="CDD" id="cd09021">
    <property type="entry name" value="Aldose_epim_Ec_YphB"/>
    <property type="match status" value="1"/>
</dbReference>
<organism evidence="1 2">
    <name type="scientific">Amantichitinum ursilacus</name>
    <dbReference type="NCBI Taxonomy" id="857265"/>
    <lineage>
        <taxon>Bacteria</taxon>
        <taxon>Pseudomonadati</taxon>
        <taxon>Pseudomonadota</taxon>
        <taxon>Betaproteobacteria</taxon>
        <taxon>Neisseriales</taxon>
        <taxon>Chitinibacteraceae</taxon>
        <taxon>Amantichitinum</taxon>
    </lineage>
</organism>
<dbReference type="SUPFAM" id="SSF74650">
    <property type="entry name" value="Galactose mutarotase-like"/>
    <property type="match status" value="1"/>
</dbReference>
<protein>
    <submittedName>
        <fullName evidence="1">Aldose 1-epimerase</fullName>
        <ecNumber evidence="1">5.1.3.3</ecNumber>
    </submittedName>
</protein>
<dbReference type="InterPro" id="IPR011013">
    <property type="entry name" value="Gal_mutarotase_sf_dom"/>
</dbReference>
<dbReference type="EMBL" id="LAQT01000026">
    <property type="protein sequence ID" value="KPC50782.1"/>
    <property type="molecule type" value="Genomic_DNA"/>
</dbReference>
<sequence>MATTSSELLHLAHGPHALILAPGLGGSIVRYFSQRDDRRFEWLRPASQAALAQGNPLGMASFPLLPFCNRIREGRAPARDRTIQMRANMPDSPHTLHGVGWRLPWQVAAQTSNSATLTLEHPRDDWPFDFYATQYFELDDALHITMTLENRDSVAMPAGLGHHPYFLRDAHTWLRSDVNGMWQSDAELMPTQLTQPPLLDALRKGCLIDDLVLDNNFTGWQRQSEVRWPQYGAALTMTAEAPFDFFVLYVPPGLDHFCMEPVSNCTDWLNLDPGQPEIAGGHWLEPGEVLQARFTLAPRFTGPQS</sequence>
<proteinExistence type="predicted"/>
<dbReference type="InterPro" id="IPR008183">
    <property type="entry name" value="Aldose_1/G6P_1-epimerase"/>
</dbReference>
<name>A0A0N0XJI3_9NEIS</name>
<dbReference type="GO" id="GO:0030246">
    <property type="term" value="F:carbohydrate binding"/>
    <property type="evidence" value="ECO:0007669"/>
    <property type="project" value="InterPro"/>
</dbReference>
<dbReference type="GO" id="GO:0005975">
    <property type="term" value="P:carbohydrate metabolic process"/>
    <property type="evidence" value="ECO:0007669"/>
    <property type="project" value="InterPro"/>
</dbReference>
<dbReference type="GO" id="GO:0004034">
    <property type="term" value="F:aldose 1-epimerase activity"/>
    <property type="evidence" value="ECO:0007669"/>
    <property type="project" value="UniProtKB-EC"/>
</dbReference>
<comment type="caution">
    <text evidence="1">The sequence shown here is derived from an EMBL/GenBank/DDBJ whole genome shotgun (WGS) entry which is preliminary data.</text>
</comment>
<dbReference type="Pfam" id="PF01263">
    <property type="entry name" value="Aldose_epim"/>
    <property type="match status" value="1"/>
</dbReference>
<accession>A0A0N0XJI3</accession>
<dbReference type="InterPro" id="IPR014718">
    <property type="entry name" value="GH-type_carb-bd"/>
</dbReference>
<dbReference type="Gene3D" id="2.70.98.10">
    <property type="match status" value="1"/>
</dbReference>
<gene>
    <name evidence="1" type="primary">galM_2</name>
    <name evidence="1" type="ORF">WG78_15840</name>
</gene>
<dbReference type="RefSeq" id="WP_053938786.1">
    <property type="nucleotide sequence ID" value="NZ_LAQT01000026.1"/>
</dbReference>
<keyword evidence="1" id="KW-0413">Isomerase</keyword>
<dbReference type="PATRIC" id="fig|857265.3.peg.3248"/>
<keyword evidence="2" id="KW-1185">Reference proteome</keyword>
<dbReference type="STRING" id="857265.WG78_15840"/>
<dbReference type="AlphaFoldDB" id="A0A0N0XJI3"/>
<evidence type="ECO:0000313" key="1">
    <source>
        <dbReference type="EMBL" id="KPC50782.1"/>
    </source>
</evidence>
<dbReference type="Proteomes" id="UP000037939">
    <property type="component" value="Unassembled WGS sequence"/>
</dbReference>